<dbReference type="AlphaFoldDB" id="A0A9Q0JDF9"/>
<protein>
    <recommendedName>
        <fullName evidence="1">F-box domain-containing protein</fullName>
    </recommendedName>
</protein>
<organism evidence="2 3">
    <name type="scientific">Turnera subulata</name>
    <dbReference type="NCBI Taxonomy" id="218843"/>
    <lineage>
        <taxon>Eukaryota</taxon>
        <taxon>Viridiplantae</taxon>
        <taxon>Streptophyta</taxon>
        <taxon>Embryophyta</taxon>
        <taxon>Tracheophyta</taxon>
        <taxon>Spermatophyta</taxon>
        <taxon>Magnoliopsida</taxon>
        <taxon>eudicotyledons</taxon>
        <taxon>Gunneridae</taxon>
        <taxon>Pentapetalae</taxon>
        <taxon>rosids</taxon>
        <taxon>fabids</taxon>
        <taxon>Malpighiales</taxon>
        <taxon>Passifloraceae</taxon>
        <taxon>Turnera</taxon>
    </lineage>
</organism>
<dbReference type="EMBL" id="JAKUCV010003809">
    <property type="protein sequence ID" value="KAJ4837539.1"/>
    <property type="molecule type" value="Genomic_DNA"/>
</dbReference>
<evidence type="ECO:0000313" key="3">
    <source>
        <dbReference type="Proteomes" id="UP001141552"/>
    </source>
</evidence>
<reference evidence="2" key="1">
    <citation type="submission" date="2022-02" db="EMBL/GenBank/DDBJ databases">
        <authorList>
            <person name="Henning P.M."/>
            <person name="McCubbin A.G."/>
            <person name="Shore J.S."/>
        </authorList>
    </citation>
    <scope>NUCLEOTIDE SEQUENCE</scope>
    <source>
        <strain evidence="2">F60SS</strain>
        <tissue evidence="2">Leaves</tissue>
    </source>
</reference>
<dbReference type="PANTHER" id="PTHR34145:SF28">
    <property type="entry name" value="F-BOX DOMAIN-CONTAINING PROTEIN"/>
    <property type="match status" value="1"/>
</dbReference>
<dbReference type="Pfam" id="PF23622">
    <property type="entry name" value="LRR_At1g61320_AtMIF1"/>
    <property type="match status" value="1"/>
</dbReference>
<comment type="caution">
    <text evidence="2">The sequence shown here is derived from an EMBL/GenBank/DDBJ whole genome shotgun (WGS) entry which is preliminary data.</text>
</comment>
<evidence type="ECO:0000313" key="2">
    <source>
        <dbReference type="EMBL" id="KAJ4837539.1"/>
    </source>
</evidence>
<dbReference type="SUPFAM" id="SSF52047">
    <property type="entry name" value="RNI-like"/>
    <property type="match status" value="1"/>
</dbReference>
<sequence length="579" mass="66173">MEKVEDRIGRLRKQARRYLDSVKDPPPLKGPDINTIDTNIAVTDRISMLPDSVLVHILSLLPTTEDVLCMRLMSRTWHRIWSSFPVWEYSESLFGLSASNYGVDPPKVERMRELFMGFVHRSLVRQLQPGKFQADKFRLHMTFSHTFQPTSQVDEWMRLVVQIGVTELDLDIDLDLDHRYAHLVEHYELPRIVFSAKKLTVLKLRGSGLLLYPDLDVKCWPCLQELCLREAYIDRGMILKLKVCCPLIKNFALVDCLGLDRVELAGLMKLRKVQVIDKSRTIMEIEIDALSLETFCYGYGLESCQLSLTACENLKVLELENCFIGQNVLADLLSAFPALKKLFFHDNSVHSVTISGQQLEALQLGGFNLTEATINAPSLQSFKYASLKTPSWFSVDKSSLQKVTLTLFSSQSYCFAELQKYLGNFKQIKLLTLHVDSDTVACIPRGTDDISVLCDIQCVRLKISRQSFGGGNHVKRQRRYKAFLDGLFCTCRPQSLLLVSGWGSNNEFIEFLYDNLKHRVKREECCMSSDIRCWLHGLEGIHIEYSSGNASKGPLSYEDLLDLLPTIPGKYNVHFLFKW</sequence>
<dbReference type="Gene3D" id="1.20.1280.50">
    <property type="match status" value="1"/>
</dbReference>
<dbReference type="Gene3D" id="3.80.10.10">
    <property type="entry name" value="Ribonuclease Inhibitor"/>
    <property type="match status" value="1"/>
</dbReference>
<gene>
    <name evidence="2" type="ORF">Tsubulata_028089</name>
</gene>
<keyword evidence="3" id="KW-1185">Reference proteome</keyword>
<dbReference type="OrthoDB" id="851744at2759"/>
<dbReference type="PROSITE" id="PS50181">
    <property type="entry name" value="FBOX"/>
    <property type="match status" value="1"/>
</dbReference>
<proteinExistence type="predicted"/>
<evidence type="ECO:0000259" key="1">
    <source>
        <dbReference type="PROSITE" id="PS50181"/>
    </source>
</evidence>
<dbReference type="SUPFAM" id="SSF81383">
    <property type="entry name" value="F-box domain"/>
    <property type="match status" value="1"/>
</dbReference>
<dbReference type="Pfam" id="PF00646">
    <property type="entry name" value="F-box"/>
    <property type="match status" value="1"/>
</dbReference>
<dbReference type="InterPro" id="IPR055357">
    <property type="entry name" value="LRR_At1g61320_AtMIF1"/>
</dbReference>
<reference evidence="2" key="2">
    <citation type="journal article" date="2023" name="Plants (Basel)">
        <title>Annotation of the Turnera subulata (Passifloraceae) Draft Genome Reveals the S-Locus Evolved after the Divergence of Turneroideae from Passifloroideae in a Stepwise Manner.</title>
        <authorList>
            <person name="Henning P.M."/>
            <person name="Roalson E.H."/>
            <person name="Mir W."/>
            <person name="McCubbin A.G."/>
            <person name="Shore J.S."/>
        </authorList>
    </citation>
    <scope>NUCLEOTIDE SEQUENCE</scope>
    <source>
        <strain evidence="2">F60SS</strain>
    </source>
</reference>
<accession>A0A9Q0JDF9</accession>
<dbReference type="PANTHER" id="PTHR34145">
    <property type="entry name" value="OS02G0105600 PROTEIN"/>
    <property type="match status" value="1"/>
</dbReference>
<dbReference type="InterPro" id="IPR001810">
    <property type="entry name" value="F-box_dom"/>
</dbReference>
<dbReference type="SMART" id="SM00256">
    <property type="entry name" value="FBOX"/>
    <property type="match status" value="1"/>
</dbReference>
<dbReference type="Proteomes" id="UP001141552">
    <property type="component" value="Unassembled WGS sequence"/>
</dbReference>
<name>A0A9Q0JDF9_9ROSI</name>
<dbReference type="InterPro" id="IPR032675">
    <property type="entry name" value="LRR_dom_sf"/>
</dbReference>
<dbReference type="InterPro" id="IPR053772">
    <property type="entry name" value="At1g61320/At1g61330-like"/>
</dbReference>
<dbReference type="InterPro" id="IPR036047">
    <property type="entry name" value="F-box-like_dom_sf"/>
</dbReference>
<feature type="domain" description="F-box" evidence="1">
    <location>
        <begin position="43"/>
        <end position="90"/>
    </location>
</feature>